<comment type="subcellular location">
    <subcellularLocation>
        <location evidence="2">Mitochondrion inner membrane</location>
        <topology evidence="2">Peripheral membrane protein</topology>
        <orientation evidence="2">Matrix side</orientation>
    </subcellularLocation>
</comment>
<keyword evidence="8" id="KW-0496">Mitochondrion</keyword>
<sequence length="94" mass="10703">MASKYAFGSGLKELRFLFCQTSEHSAPVRNFLSRSYPTMKKHNPHTPIMIREASGTEPTVYARFDFGKEKKLPLKGLDDKAIEQQVTELVQSKI</sequence>
<evidence type="ECO:0000256" key="6">
    <source>
        <dbReference type="ARBA" id="ARBA00022792"/>
    </source>
</evidence>
<organism evidence="11 12">
    <name type="scientific">Paraphoma chrysanthemicola</name>
    <dbReference type="NCBI Taxonomy" id="798071"/>
    <lineage>
        <taxon>Eukaryota</taxon>
        <taxon>Fungi</taxon>
        <taxon>Dikarya</taxon>
        <taxon>Ascomycota</taxon>
        <taxon>Pezizomycotina</taxon>
        <taxon>Dothideomycetes</taxon>
        <taxon>Pleosporomycetidae</taxon>
        <taxon>Pleosporales</taxon>
        <taxon>Pleosporineae</taxon>
        <taxon>Phaeosphaeriaceae</taxon>
        <taxon>Paraphoma</taxon>
    </lineage>
</organism>
<dbReference type="EMBL" id="JAGMVJ010000005">
    <property type="protein sequence ID" value="KAH7090513.1"/>
    <property type="molecule type" value="Genomic_DNA"/>
</dbReference>
<keyword evidence="7" id="KW-0249">Electron transport</keyword>
<dbReference type="InterPro" id="IPR016464">
    <property type="entry name" value="NADH_Ub_cplx-1_asu_su-2"/>
</dbReference>
<dbReference type="FunFam" id="3.40.30.10:FF:000219">
    <property type="entry name" value="NADH-ubiquinone oxidoreductase 10.5 kDa subunit"/>
    <property type="match status" value="1"/>
</dbReference>
<proteinExistence type="inferred from homology"/>
<dbReference type="PANTHER" id="PTHR12878">
    <property type="entry name" value="NADH-UBIQUINONE OXIDOREDUCTASE B8 SUBUNIT"/>
    <property type="match status" value="1"/>
</dbReference>
<gene>
    <name evidence="11" type="ORF">FB567DRAFT_589906</name>
</gene>
<keyword evidence="12" id="KW-1185">Reference proteome</keyword>
<evidence type="ECO:0000256" key="3">
    <source>
        <dbReference type="ARBA" id="ARBA00008939"/>
    </source>
</evidence>
<keyword evidence="6" id="KW-0999">Mitochondrion inner membrane</keyword>
<accession>A0A8K0RA83</accession>
<evidence type="ECO:0000259" key="10">
    <source>
        <dbReference type="SMART" id="SM00916"/>
    </source>
</evidence>
<evidence type="ECO:0000256" key="5">
    <source>
        <dbReference type="ARBA" id="ARBA00022660"/>
    </source>
</evidence>
<dbReference type="SMART" id="SM00916">
    <property type="entry name" value="L51_S25_CI-B8"/>
    <property type="match status" value="1"/>
</dbReference>
<dbReference type="PIRSF" id="PIRSF005822">
    <property type="entry name" value="NDUA2"/>
    <property type="match status" value="1"/>
</dbReference>
<dbReference type="InterPro" id="IPR007741">
    <property type="entry name" value="Ribosomal_mL43/mS25/NADH_DH"/>
</dbReference>
<evidence type="ECO:0000256" key="7">
    <source>
        <dbReference type="ARBA" id="ARBA00022982"/>
    </source>
</evidence>
<dbReference type="Gene3D" id="3.40.30.10">
    <property type="entry name" value="Glutaredoxin"/>
    <property type="match status" value="1"/>
</dbReference>
<evidence type="ECO:0000256" key="4">
    <source>
        <dbReference type="ARBA" id="ARBA00022448"/>
    </source>
</evidence>
<reference evidence="11" key="1">
    <citation type="journal article" date="2021" name="Nat. Commun.">
        <title>Genetic determinants of endophytism in the Arabidopsis root mycobiome.</title>
        <authorList>
            <person name="Mesny F."/>
            <person name="Miyauchi S."/>
            <person name="Thiergart T."/>
            <person name="Pickel B."/>
            <person name="Atanasova L."/>
            <person name="Karlsson M."/>
            <person name="Huettel B."/>
            <person name="Barry K.W."/>
            <person name="Haridas S."/>
            <person name="Chen C."/>
            <person name="Bauer D."/>
            <person name="Andreopoulos W."/>
            <person name="Pangilinan J."/>
            <person name="LaButti K."/>
            <person name="Riley R."/>
            <person name="Lipzen A."/>
            <person name="Clum A."/>
            <person name="Drula E."/>
            <person name="Henrissat B."/>
            <person name="Kohler A."/>
            <person name="Grigoriev I.V."/>
            <person name="Martin F.M."/>
            <person name="Hacquard S."/>
        </authorList>
    </citation>
    <scope>NUCLEOTIDE SEQUENCE</scope>
    <source>
        <strain evidence="11">MPI-SDFR-AT-0120</strain>
    </source>
</reference>
<evidence type="ECO:0000256" key="9">
    <source>
        <dbReference type="ARBA" id="ARBA00023136"/>
    </source>
</evidence>
<name>A0A8K0RA83_9PLEO</name>
<dbReference type="OrthoDB" id="10250268at2759"/>
<keyword evidence="4" id="KW-0813">Transport</keyword>
<dbReference type="PANTHER" id="PTHR12878:SF0">
    <property type="entry name" value="NADH DEHYDROGENASE [UBIQUINONE] 1 ALPHA SUBCOMPLEX SUBUNIT 2"/>
    <property type="match status" value="1"/>
</dbReference>
<protein>
    <submittedName>
        <fullName evidence="11">Thioredoxin-like protein</fullName>
    </submittedName>
</protein>
<comment type="similarity">
    <text evidence="3">Belongs to the complex I NDUFA2 subunit family.</text>
</comment>
<comment type="caution">
    <text evidence="11">The sequence shown here is derived from an EMBL/GenBank/DDBJ whole genome shotgun (WGS) entry which is preliminary data.</text>
</comment>
<dbReference type="SUPFAM" id="SSF52833">
    <property type="entry name" value="Thioredoxin-like"/>
    <property type="match status" value="1"/>
</dbReference>
<dbReference type="InterPro" id="IPR036249">
    <property type="entry name" value="Thioredoxin-like_sf"/>
</dbReference>
<dbReference type="Proteomes" id="UP000813461">
    <property type="component" value="Unassembled WGS sequence"/>
</dbReference>
<comment type="function">
    <text evidence="1">Accessory subunit of the mitochondrial membrane respiratory chain NADH dehydrogenase (Complex I), that is believed not to be involved in catalysis. Complex I functions in the transfer of electrons from NADH to the respiratory chain. The immediate electron acceptor for the enzyme is believed to be ubiquinone.</text>
</comment>
<evidence type="ECO:0000256" key="2">
    <source>
        <dbReference type="ARBA" id="ARBA00004443"/>
    </source>
</evidence>
<feature type="domain" description="Ribosomal protein/NADH dehydrogenase" evidence="10">
    <location>
        <begin position="20"/>
        <end position="93"/>
    </location>
</feature>
<evidence type="ECO:0000256" key="8">
    <source>
        <dbReference type="ARBA" id="ARBA00023128"/>
    </source>
</evidence>
<evidence type="ECO:0000256" key="1">
    <source>
        <dbReference type="ARBA" id="ARBA00003195"/>
    </source>
</evidence>
<dbReference type="Pfam" id="PF05047">
    <property type="entry name" value="L51_S25_CI-B8"/>
    <property type="match status" value="1"/>
</dbReference>
<evidence type="ECO:0000313" key="11">
    <source>
        <dbReference type="EMBL" id="KAH7090513.1"/>
    </source>
</evidence>
<dbReference type="GO" id="GO:0005743">
    <property type="term" value="C:mitochondrial inner membrane"/>
    <property type="evidence" value="ECO:0007669"/>
    <property type="project" value="UniProtKB-SubCell"/>
</dbReference>
<evidence type="ECO:0000313" key="12">
    <source>
        <dbReference type="Proteomes" id="UP000813461"/>
    </source>
</evidence>
<keyword evidence="5" id="KW-0679">Respiratory chain</keyword>
<dbReference type="AlphaFoldDB" id="A0A8K0RA83"/>
<keyword evidence="9" id="KW-0472">Membrane</keyword>